<proteinExistence type="predicted"/>
<dbReference type="AlphaFoldDB" id="A0A1Z1W5F9"/>
<keyword evidence="2" id="KW-1185">Reference proteome</keyword>
<sequence length="117" mass="13194">MNEISIAFQGTPKEIDADSRDLAQWLEETENLDVEVRPRVTPPRPGEAGGWVEMLQLVLAAAPVVVPFLQTWLERRAQRGRVTFTLTASTGETEEIVVERPADVPETMRRVRLLLTQ</sequence>
<evidence type="ECO:0000313" key="2">
    <source>
        <dbReference type="Proteomes" id="UP000195880"/>
    </source>
</evidence>
<dbReference type="Proteomes" id="UP000195880">
    <property type="component" value="Chromosome"/>
</dbReference>
<dbReference type="Pfam" id="PF19953">
    <property type="entry name" value="EACC1"/>
    <property type="match status" value="1"/>
</dbReference>
<reference evidence="1 2" key="1">
    <citation type="submission" date="2017-05" db="EMBL/GenBank/DDBJ databases">
        <title>Streptomyces alboflavus Genome sequencing and assembly.</title>
        <authorList>
            <person name="Wang Y."/>
            <person name="Du B."/>
            <person name="Ding Y."/>
            <person name="Liu H."/>
            <person name="Hou Q."/>
            <person name="Liu K."/>
            <person name="Wang C."/>
            <person name="Yao L."/>
        </authorList>
    </citation>
    <scope>NUCLEOTIDE SEQUENCE [LARGE SCALE GENOMIC DNA]</scope>
    <source>
        <strain evidence="1 2">MDJK44</strain>
    </source>
</reference>
<gene>
    <name evidence="1" type="ORF">SMD44_01048</name>
</gene>
<dbReference type="RefSeq" id="WP_033263828.1">
    <property type="nucleotide sequence ID" value="NZ_CP021748.1"/>
</dbReference>
<dbReference type="InterPro" id="IPR045428">
    <property type="entry name" value="EACC1"/>
</dbReference>
<dbReference type="eggNOG" id="ENOG5030KWF">
    <property type="taxonomic scope" value="Bacteria"/>
</dbReference>
<organism evidence="1 2">
    <name type="scientific">Streptomyces alboflavus</name>
    <dbReference type="NCBI Taxonomy" id="67267"/>
    <lineage>
        <taxon>Bacteria</taxon>
        <taxon>Bacillati</taxon>
        <taxon>Actinomycetota</taxon>
        <taxon>Actinomycetes</taxon>
        <taxon>Kitasatosporales</taxon>
        <taxon>Streptomycetaceae</taxon>
        <taxon>Streptomyces</taxon>
    </lineage>
</organism>
<dbReference type="STRING" id="67267.GCA_000716675_01083"/>
<dbReference type="EMBL" id="CP021748">
    <property type="protein sequence ID" value="ARX81650.1"/>
    <property type="molecule type" value="Genomic_DNA"/>
</dbReference>
<accession>A0A1Z1W5F9</accession>
<dbReference type="KEGG" id="salf:SMD44_01048"/>
<name>A0A1Z1W5F9_9ACTN</name>
<protein>
    <submittedName>
        <fullName evidence="1">Uncharacterized protein</fullName>
    </submittedName>
</protein>
<evidence type="ECO:0000313" key="1">
    <source>
        <dbReference type="EMBL" id="ARX81650.1"/>
    </source>
</evidence>